<name>A0ABP3JU95_9ACTN</name>
<comment type="caution">
    <text evidence="1">The sequence shown here is derived from an EMBL/GenBank/DDBJ whole genome shotgun (WGS) entry which is preliminary data.</text>
</comment>
<dbReference type="Pfam" id="PF11528">
    <property type="entry name" value="DUF3224"/>
    <property type="match status" value="1"/>
</dbReference>
<protein>
    <recommendedName>
        <fullName evidence="3">DUF3224 domain-containing protein</fullName>
    </recommendedName>
</protein>
<evidence type="ECO:0000313" key="2">
    <source>
        <dbReference type="Proteomes" id="UP001500909"/>
    </source>
</evidence>
<proteinExistence type="predicted"/>
<sequence length="135" mass="14103">MPVKTSGHFTYADWTERAVGPGADHPKLAHASVANSFTGGIQAARTTCEYTIGYGTAETGTFTGMELLAGSLDGRAGTFVVEERGSFGTDGTVRCTFEVVPGTATGELTGLRGTGSFTAVRGESSIPYTFEYDLD</sequence>
<dbReference type="InterPro" id="IPR021607">
    <property type="entry name" value="DUF3224"/>
</dbReference>
<evidence type="ECO:0008006" key="3">
    <source>
        <dbReference type="Google" id="ProtNLM"/>
    </source>
</evidence>
<dbReference type="Gene3D" id="2.40.350.10">
    <property type="entry name" value="SO1590-like"/>
    <property type="match status" value="1"/>
</dbReference>
<dbReference type="RefSeq" id="WP_346095474.1">
    <property type="nucleotide sequence ID" value="NZ_BAAABY010000023.1"/>
</dbReference>
<dbReference type="SUPFAM" id="SSF159238">
    <property type="entry name" value="SO1590-like"/>
    <property type="match status" value="1"/>
</dbReference>
<dbReference type="Proteomes" id="UP001500909">
    <property type="component" value="Unassembled WGS sequence"/>
</dbReference>
<reference evidence="2" key="1">
    <citation type="journal article" date="2019" name="Int. J. Syst. Evol. Microbiol.">
        <title>The Global Catalogue of Microorganisms (GCM) 10K type strain sequencing project: providing services to taxonomists for standard genome sequencing and annotation.</title>
        <authorList>
            <consortium name="The Broad Institute Genomics Platform"/>
            <consortium name="The Broad Institute Genome Sequencing Center for Infectious Disease"/>
            <person name="Wu L."/>
            <person name="Ma J."/>
        </authorList>
    </citation>
    <scope>NUCLEOTIDE SEQUENCE [LARGE SCALE GENOMIC DNA]</scope>
    <source>
        <strain evidence="2">JCM 4805</strain>
    </source>
</reference>
<dbReference type="InterPro" id="IPR023159">
    <property type="entry name" value="SO1590-like_sf"/>
</dbReference>
<accession>A0ABP3JU95</accession>
<gene>
    <name evidence="1" type="ORF">GCM10010361_30590</name>
</gene>
<keyword evidence="2" id="KW-1185">Reference proteome</keyword>
<organism evidence="1 2">
    <name type="scientific">Streptomyces olivaceiscleroticus</name>
    <dbReference type="NCBI Taxonomy" id="68245"/>
    <lineage>
        <taxon>Bacteria</taxon>
        <taxon>Bacillati</taxon>
        <taxon>Actinomycetota</taxon>
        <taxon>Actinomycetes</taxon>
        <taxon>Kitasatosporales</taxon>
        <taxon>Streptomycetaceae</taxon>
        <taxon>Streptomyces</taxon>
    </lineage>
</organism>
<evidence type="ECO:0000313" key="1">
    <source>
        <dbReference type="EMBL" id="GAA0464515.1"/>
    </source>
</evidence>
<dbReference type="EMBL" id="BAAABY010000023">
    <property type="protein sequence ID" value="GAA0464515.1"/>
    <property type="molecule type" value="Genomic_DNA"/>
</dbReference>